<evidence type="ECO:0000313" key="1">
    <source>
        <dbReference type="EMBL" id="VAW13016.1"/>
    </source>
</evidence>
<dbReference type="Gene3D" id="3.80.10.10">
    <property type="entry name" value="Ribonuclease Inhibitor"/>
    <property type="match status" value="1"/>
</dbReference>
<dbReference type="InterPro" id="IPR032675">
    <property type="entry name" value="LRR_dom_sf"/>
</dbReference>
<organism evidence="1">
    <name type="scientific">hydrothermal vent metagenome</name>
    <dbReference type="NCBI Taxonomy" id="652676"/>
    <lineage>
        <taxon>unclassified sequences</taxon>
        <taxon>metagenomes</taxon>
        <taxon>ecological metagenomes</taxon>
    </lineage>
</organism>
<gene>
    <name evidence="1" type="ORF">MNBD_BACTEROID05-8</name>
</gene>
<name>A0A3B0U0V4_9ZZZZ</name>
<protein>
    <submittedName>
        <fullName evidence="1">Uncharacterized protein</fullName>
    </submittedName>
</protein>
<proteinExistence type="predicted"/>
<sequence>MSKKKKNWIAVGLLSFFVLSVPLSNCTYAQTKRKGYRELDHLISYGLRPDIRELLNLNARIHFYENRKTASCFLGYTDDEASGRVVILKPGILKLVQREPKITALTLSGYTDNFCDGCPERIEFKDNVLKDLSKSTRLTSLYFTEIDFRDAKRYKYIQPLKNLQWLVFKNCAVSIHKLITLTGPYPNMKELYVRQGYAIPFDRRKVPDVSKIELITEKAMLKFVKASPNLEVLTLGSDLTTRIEYKAVLALAKLKKLKKLALYGGTYGYFPFGRYPPEIIKQHKILYKYLKKELPDCKEIRVGPGVIDWPGMGLPKPVPRKCPLCH</sequence>
<dbReference type="EMBL" id="UOEN01000139">
    <property type="protein sequence ID" value="VAW13016.1"/>
    <property type="molecule type" value="Genomic_DNA"/>
</dbReference>
<dbReference type="SUPFAM" id="SSF52047">
    <property type="entry name" value="RNI-like"/>
    <property type="match status" value="1"/>
</dbReference>
<reference evidence="1" key="1">
    <citation type="submission" date="2018-06" db="EMBL/GenBank/DDBJ databases">
        <authorList>
            <person name="Zhirakovskaya E."/>
        </authorList>
    </citation>
    <scope>NUCLEOTIDE SEQUENCE</scope>
</reference>
<accession>A0A3B0U0V4</accession>
<dbReference type="AlphaFoldDB" id="A0A3B0U0V4"/>